<organism evidence="2 3">
    <name type="scientific">Shinella lacus</name>
    <dbReference type="NCBI Taxonomy" id="2654216"/>
    <lineage>
        <taxon>Bacteria</taxon>
        <taxon>Pseudomonadati</taxon>
        <taxon>Pseudomonadota</taxon>
        <taxon>Alphaproteobacteria</taxon>
        <taxon>Hyphomicrobiales</taxon>
        <taxon>Rhizobiaceae</taxon>
        <taxon>Shinella</taxon>
    </lineage>
</organism>
<dbReference type="InterPro" id="IPR009057">
    <property type="entry name" value="Homeodomain-like_sf"/>
</dbReference>
<comment type="caution">
    <text evidence="2">The sequence shown here is derived from an EMBL/GenBank/DDBJ whole genome shotgun (WGS) entry which is preliminary data.</text>
</comment>
<dbReference type="Pfam" id="PF01527">
    <property type="entry name" value="HTH_Tnp_1"/>
    <property type="match status" value="1"/>
</dbReference>
<dbReference type="EMBL" id="WHSB02000008">
    <property type="protein sequence ID" value="MCQ4632571.1"/>
    <property type="molecule type" value="Genomic_DNA"/>
</dbReference>
<reference evidence="2" key="1">
    <citation type="submission" date="2021-07" db="EMBL/GenBank/DDBJ databases">
        <title>Shinella sp. nov., a novel member of the genus Shinella from water.</title>
        <authorList>
            <person name="Deng Y."/>
        </authorList>
    </citation>
    <scope>NUCLEOTIDE SEQUENCE</scope>
    <source>
        <strain evidence="2">CPCC 100929</strain>
    </source>
</reference>
<keyword evidence="3" id="KW-1185">Reference proteome</keyword>
<feature type="region of interest" description="Disordered" evidence="1">
    <location>
        <begin position="1"/>
        <end position="64"/>
    </location>
</feature>
<evidence type="ECO:0000313" key="3">
    <source>
        <dbReference type="Proteomes" id="UP000996601"/>
    </source>
</evidence>
<feature type="compositionally biased region" description="Low complexity" evidence="1">
    <location>
        <begin position="13"/>
        <end position="23"/>
    </location>
</feature>
<sequence>MADEPNLDASTQAVEATPAAVPAETKKRRPPAKRKEAAAPVVTPAVSPSKSRRHSESEKAEKLAQIERRLSEGSTLKAAAADAGISDQTFYQWKRAVPTADAKPAATASQDDGLADLLALEAENIRLRGLLAEKLRTENSELRKKLGLA</sequence>
<feature type="compositionally biased region" description="Basic and acidic residues" evidence="1">
    <location>
        <begin position="54"/>
        <end position="64"/>
    </location>
</feature>
<evidence type="ECO:0000256" key="1">
    <source>
        <dbReference type="SAM" id="MobiDB-lite"/>
    </source>
</evidence>
<protein>
    <submittedName>
        <fullName evidence="2">Transposase</fullName>
    </submittedName>
</protein>
<gene>
    <name evidence="2" type="ORF">GB927_021185</name>
</gene>
<evidence type="ECO:0000313" key="2">
    <source>
        <dbReference type="EMBL" id="MCQ4632571.1"/>
    </source>
</evidence>
<proteinExistence type="predicted"/>
<dbReference type="InterPro" id="IPR002514">
    <property type="entry name" value="Transposase_8"/>
</dbReference>
<accession>A0ABT1RBL1</accession>
<name>A0ABT1RBL1_9HYPH</name>
<dbReference type="SUPFAM" id="SSF46689">
    <property type="entry name" value="Homeodomain-like"/>
    <property type="match status" value="1"/>
</dbReference>
<feature type="compositionally biased region" description="Low complexity" evidence="1">
    <location>
        <begin position="38"/>
        <end position="49"/>
    </location>
</feature>
<dbReference type="Proteomes" id="UP000996601">
    <property type="component" value="Unassembled WGS sequence"/>
</dbReference>
<dbReference type="Gene3D" id="1.10.10.60">
    <property type="entry name" value="Homeodomain-like"/>
    <property type="match status" value="1"/>
</dbReference>